<evidence type="ECO:0000313" key="8">
    <source>
        <dbReference type="Proteomes" id="UP000500767"/>
    </source>
</evidence>
<dbReference type="InterPro" id="IPR006140">
    <property type="entry name" value="D-isomer_DH_NAD-bd"/>
</dbReference>
<evidence type="ECO:0000256" key="4">
    <source>
        <dbReference type="RuleBase" id="RU003719"/>
    </source>
</evidence>
<accession>A0A6M8HYK7</accession>
<gene>
    <name evidence="7" type="ORF">HN018_24335</name>
</gene>
<feature type="domain" description="D-isomer specific 2-hydroxyacid dehydrogenase catalytic" evidence="5">
    <location>
        <begin position="21"/>
        <end position="308"/>
    </location>
</feature>
<dbReference type="Pfam" id="PF02826">
    <property type="entry name" value="2-Hacid_dh_C"/>
    <property type="match status" value="1"/>
</dbReference>
<dbReference type="SUPFAM" id="SSF51735">
    <property type="entry name" value="NAD(P)-binding Rossmann-fold domains"/>
    <property type="match status" value="1"/>
</dbReference>
<sequence>MNRILVTPRSLTRNPDPALLALEEDGYTLVFSSPGETPDEAALLSLLPGCVGWLAGVEPVSPRVLEAAHGLRVISRNGTGSDNLPLETAERLGIMVLRAAGANARGVAELAIGLAMGALRHVPEQSAALKGGVWQRRPGLEIEGRTLGLIGCGAIGRLVAKFALALDARVRVYDPYPDHGFTPSGDFAWIGLKQVLEEADIVSLHCPIPPDGTAVLDASAIGRLRSGCVVVNTARAALVDDTAMLDALQGGGVGVYATDVFAVEPPPPSALLAHPRVIATPHIGGLTDESVRRATVAAVENLRGALRQPWASAMA</sequence>
<evidence type="ECO:0000259" key="5">
    <source>
        <dbReference type="Pfam" id="PF00389"/>
    </source>
</evidence>
<comment type="subunit">
    <text evidence="1">Homotetramer.</text>
</comment>
<proteinExistence type="inferred from homology"/>
<dbReference type="AlphaFoldDB" id="A0A6M8HYK7"/>
<dbReference type="CDD" id="cd12172">
    <property type="entry name" value="PGDH_like_2"/>
    <property type="match status" value="1"/>
</dbReference>
<evidence type="ECO:0000256" key="3">
    <source>
        <dbReference type="ARBA" id="ARBA00022990"/>
    </source>
</evidence>
<keyword evidence="2" id="KW-0597">Phosphoprotein</keyword>
<dbReference type="Gene3D" id="3.40.50.720">
    <property type="entry name" value="NAD(P)-binding Rossmann-like Domain"/>
    <property type="match status" value="2"/>
</dbReference>
<evidence type="ECO:0000256" key="2">
    <source>
        <dbReference type="ARBA" id="ARBA00022553"/>
    </source>
</evidence>
<protein>
    <submittedName>
        <fullName evidence="7">Phosphoglycerate dehydrogenase</fullName>
    </submittedName>
</protein>
<dbReference type="EMBL" id="CP053710">
    <property type="protein sequence ID" value="QKE93336.1"/>
    <property type="molecule type" value="Genomic_DNA"/>
</dbReference>
<geneLocation type="plasmid" evidence="7 8">
    <name>unnamed2</name>
</geneLocation>
<keyword evidence="7" id="KW-0614">Plasmid</keyword>
<evidence type="ECO:0000259" key="6">
    <source>
        <dbReference type="Pfam" id="PF02826"/>
    </source>
</evidence>
<evidence type="ECO:0000313" key="7">
    <source>
        <dbReference type="EMBL" id="QKE93336.1"/>
    </source>
</evidence>
<name>A0A6M8HYK7_9PROT</name>
<dbReference type="GO" id="GO:0051287">
    <property type="term" value="F:NAD binding"/>
    <property type="evidence" value="ECO:0007669"/>
    <property type="project" value="InterPro"/>
</dbReference>
<dbReference type="GO" id="GO:0004617">
    <property type="term" value="F:phosphoglycerate dehydrogenase activity"/>
    <property type="evidence" value="ECO:0007669"/>
    <property type="project" value="TreeGrafter"/>
</dbReference>
<dbReference type="Proteomes" id="UP000500767">
    <property type="component" value="Plasmid unnamed2"/>
</dbReference>
<dbReference type="RefSeq" id="WP_171835375.1">
    <property type="nucleotide sequence ID" value="NZ_CP053710.1"/>
</dbReference>
<feature type="domain" description="D-isomer specific 2-hydroxyacid dehydrogenase NAD-binding" evidence="6">
    <location>
        <begin position="112"/>
        <end position="284"/>
    </location>
</feature>
<dbReference type="PANTHER" id="PTHR42938:SF22">
    <property type="entry name" value="D-3-PHOSPHOGLYCERATE DEHYDROGENASE"/>
    <property type="match status" value="1"/>
</dbReference>
<keyword evidence="8" id="KW-1185">Reference proteome</keyword>
<organism evidence="7 8">
    <name type="scientific">Lichenicola cladoniae</name>
    <dbReference type="NCBI Taxonomy" id="1484109"/>
    <lineage>
        <taxon>Bacteria</taxon>
        <taxon>Pseudomonadati</taxon>
        <taxon>Pseudomonadota</taxon>
        <taxon>Alphaproteobacteria</taxon>
        <taxon>Acetobacterales</taxon>
        <taxon>Acetobacteraceae</taxon>
        <taxon>Lichenicola</taxon>
    </lineage>
</organism>
<dbReference type="Pfam" id="PF00389">
    <property type="entry name" value="2-Hacid_dh"/>
    <property type="match status" value="1"/>
</dbReference>
<dbReference type="InterPro" id="IPR036291">
    <property type="entry name" value="NAD(P)-bd_dom_sf"/>
</dbReference>
<dbReference type="KEGG" id="lck:HN018_24335"/>
<keyword evidence="4" id="KW-0560">Oxidoreductase</keyword>
<comment type="similarity">
    <text evidence="4">Belongs to the D-isomer specific 2-hydroxyacid dehydrogenase family.</text>
</comment>
<keyword evidence="3" id="KW-0007">Acetylation</keyword>
<dbReference type="SUPFAM" id="SSF52283">
    <property type="entry name" value="Formate/glycerate dehydrogenase catalytic domain-like"/>
    <property type="match status" value="1"/>
</dbReference>
<reference evidence="7 8" key="1">
    <citation type="journal article" date="2014" name="World J. Microbiol. Biotechnol.">
        <title>Biodiversity and physiological characteristics of Antarctic and Arctic lichens-associated bacteria.</title>
        <authorList>
            <person name="Lee Y.M."/>
            <person name="Kim E.H."/>
            <person name="Lee H.K."/>
            <person name="Hong S.G."/>
        </authorList>
    </citation>
    <scope>NUCLEOTIDE SEQUENCE [LARGE SCALE GENOMIC DNA]</scope>
    <source>
        <strain evidence="7 8">PAMC 26569</strain>
        <plasmid evidence="7">unnamed2</plasmid>
    </source>
</reference>
<dbReference type="InterPro" id="IPR006139">
    <property type="entry name" value="D-isomer_2_OHA_DH_cat_dom"/>
</dbReference>
<evidence type="ECO:0000256" key="1">
    <source>
        <dbReference type="ARBA" id="ARBA00011881"/>
    </source>
</evidence>
<dbReference type="PANTHER" id="PTHR42938">
    <property type="entry name" value="FORMATE DEHYDROGENASE 1"/>
    <property type="match status" value="1"/>
</dbReference>